<organism evidence="1 2">
    <name type="scientific">Aristaeella hokkaidonensis</name>
    <dbReference type="NCBI Taxonomy" id="3046382"/>
    <lineage>
        <taxon>Bacteria</taxon>
        <taxon>Bacillati</taxon>
        <taxon>Bacillota</taxon>
        <taxon>Clostridia</taxon>
        <taxon>Eubacteriales</taxon>
        <taxon>Aristaeellaceae</taxon>
        <taxon>Aristaeella</taxon>
    </lineage>
</organism>
<protein>
    <submittedName>
        <fullName evidence="1">Uncharacterized protein</fullName>
    </submittedName>
</protein>
<proteinExistence type="predicted"/>
<name>A0AC61MW48_9FIRM</name>
<sequence>MKKIISWLLVAVMAIGMCSWASADPVNVLDFEDGVFAFLGVSAVKPNADAAASLEVVDYNGSKALRVAAQGIPYVALNLEGLAGEKLADVAGVSFDIGVDKAADGKFYAVSGVVYSYTGENADENKADWSVYMEKKNPRNVKIAFKAPFVAGAGNYVMISREDQAGGEPATFYLDNIRFLDAEGNAIALDPAAVYVAEASERDLSNLVALTNAVEFPDFHKSAGAWAQDGLEMPQEIIDALVPGSVVEVEYASADGSMWIVMPWATAGWMRVGQGTAAINNSKTIAQIPYEMIEALCGEDKSTWGAMMQCESASDWEVFAVRVGQRANRIVLKNAVEFPGFTKSADAWAQDGLEMPQEIIDALVPGSVVEITYSSEDGDIWLVMPWATAGWMRVSQGTAAKMGGKAYITYEEIAALCGEDKSTWGAMMQCEGSSPWEVYGVRVGQKAEFFGLTNLVEFPGFTKSADAWAQDGLEMPQEIIDALVPGSVVTISYDSEDGNMWLVMPWAAAGWMRVGNDGADVADGKIAQVTYEQIEALCGEDKSTWGAMMQCESSSAWNVYSVAVGQAIK</sequence>
<evidence type="ECO:0000313" key="2">
    <source>
        <dbReference type="Proteomes" id="UP000682782"/>
    </source>
</evidence>
<dbReference type="EMBL" id="CP068393">
    <property type="protein sequence ID" value="QUC66890.1"/>
    <property type="molecule type" value="Genomic_DNA"/>
</dbReference>
<dbReference type="Proteomes" id="UP000682782">
    <property type="component" value="Chromosome"/>
</dbReference>
<gene>
    <name evidence="1" type="ORF">JYE49_13775</name>
</gene>
<accession>A0AC61MW48</accession>
<keyword evidence="2" id="KW-1185">Reference proteome</keyword>
<reference evidence="1" key="1">
    <citation type="submission" date="2021-01" db="EMBL/GenBank/DDBJ databases">
        <title>Complete genome sequence of Clostridiales bacterium R-7.</title>
        <authorList>
            <person name="Mahoney-Kurpe S.C."/>
            <person name="Palevich N."/>
            <person name="Koike S."/>
            <person name="Moon C.D."/>
            <person name="Attwood G.T."/>
        </authorList>
    </citation>
    <scope>NUCLEOTIDE SEQUENCE</scope>
    <source>
        <strain evidence="1">R-7</strain>
    </source>
</reference>
<evidence type="ECO:0000313" key="1">
    <source>
        <dbReference type="EMBL" id="QUC66890.1"/>
    </source>
</evidence>